<keyword evidence="3" id="KW-1185">Reference proteome</keyword>
<dbReference type="Proteomes" id="UP000550707">
    <property type="component" value="Unassembled WGS sequence"/>
</dbReference>
<gene>
    <name evidence="2" type="ORF">HJG59_010191</name>
</gene>
<comment type="caution">
    <text evidence="2">The sequence shown here is derived from an EMBL/GenBank/DDBJ whole genome shotgun (WGS) entry which is preliminary data.</text>
</comment>
<dbReference type="InterPro" id="IPR036691">
    <property type="entry name" value="Endo/exonu/phosph_ase_sf"/>
</dbReference>
<accession>A0A7J8BKW1</accession>
<evidence type="ECO:0008006" key="4">
    <source>
        <dbReference type="Google" id="ProtNLM"/>
    </source>
</evidence>
<sequence>MENIFQANGKEKKAGVAILISDKMDFKMKAIIRDKEGHYIILKESIQQEDITLINIYAPDIGAPKYIKKFLEDFKGEIDSNTIIAENLNTPLTSLDRSSRQKSSKKTETLNEALDQMDLIDIYRELHPKTTEFTFFSSAHGTFSKIDHMLGHKLSLYKFKKIEIISSIFSDHNGMKLEINCKKNIQRHLNTWKLNRMLLNNEWVTEDIKEEIKKFLETNENEDITTQKSMGCSENSSEKEVHSTTGLPQKEEKSLINYLTSNLKN</sequence>
<dbReference type="InParanoid" id="A0A7J8BKW1"/>
<dbReference type="EMBL" id="JACASF010000025">
    <property type="protein sequence ID" value="KAF6399066.1"/>
    <property type="molecule type" value="Genomic_DNA"/>
</dbReference>
<dbReference type="AlphaFoldDB" id="A0A7J8BKW1"/>
<proteinExistence type="predicted"/>
<protein>
    <recommendedName>
        <fullName evidence="4">Endonuclease/exonuclease/phosphatase domain-containing protein</fullName>
    </recommendedName>
</protein>
<dbReference type="Gene3D" id="3.60.10.10">
    <property type="entry name" value="Endonuclease/exonuclease/phosphatase"/>
    <property type="match status" value="1"/>
</dbReference>
<reference evidence="2 3" key="1">
    <citation type="journal article" date="2020" name="Nature">
        <title>Six reference-quality genomes reveal evolution of bat adaptations.</title>
        <authorList>
            <person name="Jebb D."/>
            <person name="Huang Z."/>
            <person name="Pippel M."/>
            <person name="Hughes G.M."/>
            <person name="Lavrichenko K."/>
            <person name="Devanna P."/>
            <person name="Winkler S."/>
            <person name="Jermiin L.S."/>
            <person name="Skirmuntt E.C."/>
            <person name="Katzourakis A."/>
            <person name="Burkitt-Gray L."/>
            <person name="Ray D.A."/>
            <person name="Sullivan K.A.M."/>
            <person name="Roscito J.G."/>
            <person name="Kirilenko B.M."/>
            <person name="Davalos L.M."/>
            <person name="Corthals A.P."/>
            <person name="Power M.L."/>
            <person name="Jones G."/>
            <person name="Ransome R.D."/>
            <person name="Dechmann D.K.N."/>
            <person name="Locatelli A.G."/>
            <person name="Puechmaille S.J."/>
            <person name="Fedrigo O."/>
            <person name="Jarvis E.D."/>
            <person name="Hiller M."/>
            <person name="Vernes S.C."/>
            <person name="Myers E.W."/>
            <person name="Teeling E.C."/>
        </authorList>
    </citation>
    <scope>NUCLEOTIDE SEQUENCE [LARGE SCALE GENOMIC DNA]</scope>
    <source>
        <strain evidence="2">MMolMol1</strain>
        <tissue evidence="2">Muscle</tissue>
    </source>
</reference>
<feature type="compositionally biased region" description="Polar residues" evidence="1">
    <location>
        <begin position="224"/>
        <end position="235"/>
    </location>
</feature>
<organism evidence="2 3">
    <name type="scientific">Molossus molossus</name>
    <name type="common">Pallas' mastiff bat</name>
    <name type="synonym">Vespertilio molossus</name>
    <dbReference type="NCBI Taxonomy" id="27622"/>
    <lineage>
        <taxon>Eukaryota</taxon>
        <taxon>Metazoa</taxon>
        <taxon>Chordata</taxon>
        <taxon>Craniata</taxon>
        <taxon>Vertebrata</taxon>
        <taxon>Euteleostomi</taxon>
        <taxon>Mammalia</taxon>
        <taxon>Eutheria</taxon>
        <taxon>Laurasiatheria</taxon>
        <taxon>Chiroptera</taxon>
        <taxon>Yangochiroptera</taxon>
        <taxon>Molossidae</taxon>
        <taxon>Molossus</taxon>
    </lineage>
</organism>
<evidence type="ECO:0000313" key="2">
    <source>
        <dbReference type="EMBL" id="KAF6399066.1"/>
    </source>
</evidence>
<name>A0A7J8BKW1_MOLMO</name>
<dbReference type="PANTHER" id="PTHR19446">
    <property type="entry name" value="REVERSE TRANSCRIPTASES"/>
    <property type="match status" value="1"/>
</dbReference>
<dbReference type="SUPFAM" id="SSF56219">
    <property type="entry name" value="DNase I-like"/>
    <property type="match status" value="1"/>
</dbReference>
<feature type="region of interest" description="Disordered" evidence="1">
    <location>
        <begin position="224"/>
        <end position="253"/>
    </location>
</feature>
<evidence type="ECO:0000256" key="1">
    <source>
        <dbReference type="SAM" id="MobiDB-lite"/>
    </source>
</evidence>
<dbReference type="CDD" id="cd09076">
    <property type="entry name" value="L1-EN"/>
    <property type="match status" value="1"/>
</dbReference>
<evidence type="ECO:0000313" key="3">
    <source>
        <dbReference type="Proteomes" id="UP000550707"/>
    </source>
</evidence>